<dbReference type="Pfam" id="PF07578">
    <property type="entry name" value="LAB_N"/>
    <property type="match status" value="1"/>
</dbReference>
<dbReference type="GO" id="GO:0009245">
    <property type="term" value="P:lipid A biosynthetic process"/>
    <property type="evidence" value="ECO:0007669"/>
    <property type="project" value="InterPro"/>
</dbReference>
<keyword evidence="3 10" id="KW-0808">Transferase</keyword>
<dbReference type="EMBL" id="JAPDRN010000201">
    <property type="protein sequence ID" value="KAJ9613644.1"/>
    <property type="molecule type" value="Genomic_DNA"/>
</dbReference>
<gene>
    <name evidence="10" type="primary">dpm1</name>
    <name evidence="10" type="ORF">H2204_014761</name>
</gene>
<keyword evidence="2 10" id="KW-0328">Glycosyltransferase</keyword>
<dbReference type="Gene3D" id="3.90.550.10">
    <property type="entry name" value="Spore Coat Polysaccharide Biosynthesis Protein SpsA, Chain A"/>
    <property type="match status" value="1"/>
</dbReference>
<dbReference type="GO" id="GO:0005886">
    <property type="term" value="C:plasma membrane"/>
    <property type="evidence" value="ECO:0007669"/>
    <property type="project" value="TreeGrafter"/>
</dbReference>
<dbReference type="Pfam" id="PF00535">
    <property type="entry name" value="Glycos_transf_2"/>
    <property type="match status" value="1"/>
</dbReference>
<dbReference type="SMART" id="SM01259">
    <property type="entry name" value="LAB_N"/>
    <property type="match status" value="1"/>
</dbReference>
<dbReference type="InterPro" id="IPR029044">
    <property type="entry name" value="Nucleotide-diphossugar_trans"/>
</dbReference>
<dbReference type="SUPFAM" id="SSF53448">
    <property type="entry name" value="Nucleotide-diphospho-sugar transferases"/>
    <property type="match status" value="1"/>
</dbReference>
<accession>A0AA38XII2</accession>
<dbReference type="PANTHER" id="PTHR48090">
    <property type="entry name" value="UNDECAPRENYL-PHOSPHATE 4-DEOXY-4-FORMAMIDO-L-ARABINOSE TRANSFERASE-RELATED"/>
    <property type="match status" value="1"/>
</dbReference>
<protein>
    <submittedName>
        <fullName evidence="10">Glycosyltransferase 2</fullName>
        <ecNumber evidence="10">2.4.1.83</ecNumber>
    </submittedName>
</protein>
<dbReference type="InterPro" id="IPR001173">
    <property type="entry name" value="Glyco_trans_2-like"/>
</dbReference>
<evidence type="ECO:0000256" key="3">
    <source>
        <dbReference type="ARBA" id="ARBA00022679"/>
    </source>
</evidence>
<keyword evidence="7 8" id="KW-0472">Membrane</keyword>
<evidence type="ECO:0000256" key="7">
    <source>
        <dbReference type="ARBA" id="ARBA00023136"/>
    </source>
</evidence>
<dbReference type="InterPro" id="IPR011499">
    <property type="entry name" value="Lipid_A_biosynth_N"/>
</dbReference>
<evidence type="ECO:0000256" key="4">
    <source>
        <dbReference type="ARBA" id="ARBA00022692"/>
    </source>
</evidence>
<name>A0AA38XII2_9EURO</name>
<dbReference type="PANTHER" id="PTHR48090:SF3">
    <property type="entry name" value="UNDECAPRENYL-PHOSPHATE 4-DEOXY-4-FORMAMIDO-L-ARABINOSE TRANSFERASE"/>
    <property type="match status" value="1"/>
</dbReference>
<dbReference type="AlphaFoldDB" id="A0AA38XII2"/>
<dbReference type="FunFam" id="3.90.550.10:FF:000170">
    <property type="entry name" value="Dolichol-phosphate mannosyltransferase"/>
    <property type="match status" value="1"/>
</dbReference>
<evidence type="ECO:0000256" key="5">
    <source>
        <dbReference type="ARBA" id="ARBA00022985"/>
    </source>
</evidence>
<dbReference type="EC" id="2.4.1.83" evidence="10"/>
<organism evidence="10">
    <name type="scientific">Knufia peltigerae</name>
    <dbReference type="NCBI Taxonomy" id="1002370"/>
    <lineage>
        <taxon>Eukaryota</taxon>
        <taxon>Fungi</taxon>
        <taxon>Dikarya</taxon>
        <taxon>Ascomycota</taxon>
        <taxon>Pezizomycotina</taxon>
        <taxon>Eurotiomycetes</taxon>
        <taxon>Chaetothyriomycetidae</taxon>
        <taxon>Chaetothyriales</taxon>
        <taxon>Trichomeriaceae</taxon>
        <taxon>Knufia</taxon>
    </lineage>
</organism>
<evidence type="ECO:0000256" key="8">
    <source>
        <dbReference type="SAM" id="Phobius"/>
    </source>
</evidence>
<evidence type="ECO:0000259" key="9">
    <source>
        <dbReference type="SMART" id="SM01259"/>
    </source>
</evidence>
<dbReference type="CDD" id="cd04179">
    <property type="entry name" value="DPM_DPG-synthase_like"/>
    <property type="match status" value="1"/>
</dbReference>
<comment type="caution">
    <text evidence="10">The sequence shown here is derived from an EMBL/GenBank/DDBJ whole genome shotgun (WGS) entry which is preliminary data.</text>
</comment>
<feature type="transmembrane region" description="Helical" evidence="8">
    <location>
        <begin position="247"/>
        <end position="270"/>
    </location>
</feature>
<reference evidence="10" key="1">
    <citation type="submission" date="2022-10" db="EMBL/GenBank/DDBJ databases">
        <title>Culturing micro-colonial fungi from biological soil crusts in the Mojave desert and describing Neophaeococcomyces mojavensis, and introducing the new genera and species Taxawa tesnikishii.</title>
        <authorList>
            <person name="Kurbessoian T."/>
            <person name="Stajich J.E."/>
        </authorList>
    </citation>
    <scope>NUCLEOTIDE SEQUENCE</scope>
    <source>
        <strain evidence="10">TK_35</strain>
    </source>
</reference>
<proteinExistence type="predicted"/>
<feature type="transmembrane region" description="Helical" evidence="8">
    <location>
        <begin position="291"/>
        <end position="309"/>
    </location>
</feature>
<evidence type="ECO:0000256" key="6">
    <source>
        <dbReference type="ARBA" id="ARBA00022989"/>
    </source>
</evidence>
<evidence type="ECO:0000256" key="2">
    <source>
        <dbReference type="ARBA" id="ARBA00022676"/>
    </source>
</evidence>
<dbReference type="GO" id="GO:0099621">
    <property type="term" value="F:undecaprenyl-phosphate 4-deoxy-4-formamido-L-arabinose transferase activity"/>
    <property type="evidence" value="ECO:0007669"/>
    <property type="project" value="TreeGrafter"/>
</dbReference>
<evidence type="ECO:0000313" key="10">
    <source>
        <dbReference type="EMBL" id="KAJ9613644.1"/>
    </source>
</evidence>
<evidence type="ECO:0000256" key="1">
    <source>
        <dbReference type="ARBA" id="ARBA00022475"/>
    </source>
</evidence>
<dbReference type="GO" id="GO:0004582">
    <property type="term" value="F:dolichyl-phosphate beta-D-mannosyltransferase activity"/>
    <property type="evidence" value="ECO:0007669"/>
    <property type="project" value="UniProtKB-EC"/>
</dbReference>
<sequence>MSQPELSVVVPVFNERDNVAPLVAEITAALRGRLPFEIVYIDDHSRDDTLAVLQGLKAITPELRVLHHVSQSGQSTAVRTGVKHARAPWIATLDGDGQNDPADIPKLLEARGTADAQVKLFAGWRVNRQDSGSKRWASKWANAIRARMLRDDTPDTGCGIKLFERNAFLDLPYFDHMHRYLPALMQRAGWKTISVPVNHRHRTAGVSKYNNLGRALVGIRDLRGQAHRGGGALMDLELHWLDQPLTWLYWTGLHVTGWKLIGYTGALMFGGRWLVQFVASKRAGKPVIPRLFWYMSVVGSLMTLSYFLFSAKQDSVGVLQNLFPAFTALYSLQLDIKHRGWKRDKASH</sequence>
<keyword evidence="5" id="KW-0448">Lipopolysaccharide biosynthesis</keyword>
<keyword evidence="1" id="KW-1003">Cell membrane</keyword>
<dbReference type="InterPro" id="IPR050256">
    <property type="entry name" value="Glycosyltransferase_2"/>
</dbReference>
<feature type="domain" description="Lipid A biosynthesis N-terminal" evidence="9">
    <location>
        <begin position="261"/>
        <end position="331"/>
    </location>
</feature>
<keyword evidence="4 8" id="KW-0812">Transmembrane</keyword>
<dbReference type="GO" id="GO:0008915">
    <property type="term" value="F:lipid-A-disaccharide synthase activity"/>
    <property type="evidence" value="ECO:0007669"/>
    <property type="project" value="InterPro"/>
</dbReference>
<keyword evidence="6 8" id="KW-1133">Transmembrane helix</keyword>